<dbReference type="SUPFAM" id="SSF57850">
    <property type="entry name" value="RING/U-box"/>
    <property type="match status" value="1"/>
</dbReference>
<evidence type="ECO:0000256" key="1">
    <source>
        <dbReference type="ARBA" id="ARBA00000900"/>
    </source>
</evidence>
<comment type="similarity">
    <text evidence="3">Belongs to the SINA (Seven in absentia) family.</text>
</comment>
<dbReference type="GO" id="GO:0043161">
    <property type="term" value="P:proteasome-mediated ubiquitin-dependent protein catabolic process"/>
    <property type="evidence" value="ECO:0007669"/>
    <property type="project" value="TreeGrafter"/>
</dbReference>
<dbReference type="InterPro" id="IPR013083">
    <property type="entry name" value="Znf_RING/FYVE/PHD"/>
</dbReference>
<proteinExistence type="inferred from homology"/>
<evidence type="ECO:0000256" key="10">
    <source>
        <dbReference type="PROSITE-ProRule" id="PRU00455"/>
    </source>
</evidence>
<accession>A0AAW1KLC5</accession>
<evidence type="ECO:0000256" key="6">
    <source>
        <dbReference type="ARBA" id="ARBA00022723"/>
    </source>
</evidence>
<dbReference type="SUPFAM" id="SSF49599">
    <property type="entry name" value="TRAF domain-like"/>
    <property type="match status" value="1"/>
</dbReference>
<dbReference type="InterPro" id="IPR049548">
    <property type="entry name" value="Sina-like_RING"/>
</dbReference>
<dbReference type="EMBL" id="JASPKY010000211">
    <property type="protein sequence ID" value="KAK9720376.1"/>
    <property type="molecule type" value="Genomic_DNA"/>
</dbReference>
<evidence type="ECO:0000313" key="14">
    <source>
        <dbReference type="Proteomes" id="UP001458880"/>
    </source>
</evidence>
<evidence type="ECO:0000256" key="9">
    <source>
        <dbReference type="ARBA" id="ARBA00022833"/>
    </source>
</evidence>
<keyword evidence="7 10" id="KW-0863">Zinc-finger</keyword>
<protein>
    <recommendedName>
        <fullName evidence="4">RING-type E3 ubiquitin transferase</fullName>
        <ecNumber evidence="4">2.3.2.27</ecNumber>
    </recommendedName>
</protein>
<dbReference type="InterPro" id="IPR004162">
    <property type="entry name" value="SINA-like_animal"/>
</dbReference>
<keyword evidence="6" id="KW-0479">Metal-binding</keyword>
<dbReference type="GO" id="GO:0061630">
    <property type="term" value="F:ubiquitin protein ligase activity"/>
    <property type="evidence" value="ECO:0007669"/>
    <property type="project" value="UniProtKB-EC"/>
</dbReference>
<dbReference type="PANTHER" id="PTHR45877">
    <property type="entry name" value="E3 UBIQUITIN-PROTEIN LIGASE SIAH2"/>
    <property type="match status" value="1"/>
</dbReference>
<evidence type="ECO:0000259" key="12">
    <source>
        <dbReference type="PROSITE" id="PS51081"/>
    </source>
</evidence>
<evidence type="ECO:0000256" key="2">
    <source>
        <dbReference type="ARBA" id="ARBA00004906"/>
    </source>
</evidence>
<dbReference type="PANTHER" id="PTHR45877:SF2">
    <property type="entry name" value="E3 UBIQUITIN-PROTEIN LIGASE SINA-RELATED"/>
    <property type="match status" value="1"/>
</dbReference>
<sequence>MWENHRNVDVKDLIFHLSVKYVGKPPECGRFTYEVEVKKTGSKQQSSIKLYSGKMKCYNDFEGLNEKVDVDFDIKSLDGIFKTRKVECFINIAENTPKKVKLTKPKAAIFEEFKSNEAVGSSDISDIQKIDTDKKVSKKKLAPKSLNEHQTKYNNQNDDMIRELECPICHEYMSPPIMICASGHSICSDCKSKLNKCPTCSSEYGNTRNYALESMLNLVHLPCRNDMNGCEFVGNFAAIQEHKADCKYAEFECPLSLNCKWVGVGPTNLVENHLNRKHSDKFIELDTHFSYSLNLRENEHHLIRYKQELFRVSFKRSKTMNGLAQWSFQQLYKRWPPIDYKIEISFQDGTNARRKFIINDSVSELTDFDSIFNDSLVIPLNLLKPFIDAENNLCLIYTIS</sequence>
<keyword evidence="14" id="KW-1185">Reference proteome</keyword>
<feature type="domain" description="RING-type" evidence="11">
    <location>
        <begin position="166"/>
        <end position="201"/>
    </location>
</feature>
<keyword evidence="5" id="KW-0808">Transferase</keyword>
<dbReference type="PROSITE" id="PS50089">
    <property type="entry name" value="ZF_RING_2"/>
    <property type="match status" value="1"/>
</dbReference>
<dbReference type="Pfam" id="PF21362">
    <property type="entry name" value="Sina_RING"/>
    <property type="match status" value="1"/>
</dbReference>
<dbReference type="InterPro" id="IPR013010">
    <property type="entry name" value="Znf_SIAH"/>
</dbReference>
<reference evidence="13 14" key="1">
    <citation type="journal article" date="2024" name="BMC Genomics">
        <title>De novo assembly and annotation of Popillia japonica's genome with initial clues to its potential as an invasive pest.</title>
        <authorList>
            <person name="Cucini C."/>
            <person name="Boschi S."/>
            <person name="Funari R."/>
            <person name="Cardaioli E."/>
            <person name="Iannotti N."/>
            <person name="Marturano G."/>
            <person name="Paoli F."/>
            <person name="Bruttini M."/>
            <person name="Carapelli A."/>
            <person name="Frati F."/>
            <person name="Nardi F."/>
        </authorList>
    </citation>
    <scope>NUCLEOTIDE SEQUENCE [LARGE SCALE GENOMIC DNA]</scope>
    <source>
        <strain evidence="13">DMR45628</strain>
    </source>
</reference>
<dbReference type="GO" id="GO:0031624">
    <property type="term" value="F:ubiquitin conjugating enzyme binding"/>
    <property type="evidence" value="ECO:0007669"/>
    <property type="project" value="TreeGrafter"/>
</dbReference>
<dbReference type="Proteomes" id="UP001458880">
    <property type="component" value="Unassembled WGS sequence"/>
</dbReference>
<evidence type="ECO:0000256" key="4">
    <source>
        <dbReference type="ARBA" id="ARBA00012483"/>
    </source>
</evidence>
<evidence type="ECO:0000259" key="11">
    <source>
        <dbReference type="PROSITE" id="PS50089"/>
    </source>
</evidence>
<evidence type="ECO:0000256" key="7">
    <source>
        <dbReference type="ARBA" id="ARBA00022771"/>
    </source>
</evidence>
<organism evidence="13 14">
    <name type="scientific">Popillia japonica</name>
    <name type="common">Japanese beetle</name>
    <dbReference type="NCBI Taxonomy" id="7064"/>
    <lineage>
        <taxon>Eukaryota</taxon>
        <taxon>Metazoa</taxon>
        <taxon>Ecdysozoa</taxon>
        <taxon>Arthropoda</taxon>
        <taxon>Hexapoda</taxon>
        <taxon>Insecta</taxon>
        <taxon>Pterygota</taxon>
        <taxon>Neoptera</taxon>
        <taxon>Endopterygota</taxon>
        <taxon>Coleoptera</taxon>
        <taxon>Polyphaga</taxon>
        <taxon>Scarabaeiformia</taxon>
        <taxon>Scarabaeidae</taxon>
        <taxon>Rutelinae</taxon>
        <taxon>Popillia</taxon>
    </lineage>
</organism>
<dbReference type="Pfam" id="PF21361">
    <property type="entry name" value="Sina_ZnF"/>
    <property type="match status" value="1"/>
</dbReference>
<evidence type="ECO:0000256" key="5">
    <source>
        <dbReference type="ARBA" id="ARBA00022679"/>
    </source>
</evidence>
<name>A0AAW1KLC5_POPJA</name>
<gene>
    <name evidence="13" type="ORF">QE152_g22118</name>
</gene>
<comment type="caution">
    <text evidence="13">The sequence shown here is derived from an EMBL/GenBank/DDBJ whole genome shotgun (WGS) entry which is preliminary data.</text>
</comment>
<dbReference type="GO" id="GO:0005737">
    <property type="term" value="C:cytoplasm"/>
    <property type="evidence" value="ECO:0007669"/>
    <property type="project" value="TreeGrafter"/>
</dbReference>
<dbReference type="PROSITE" id="PS51081">
    <property type="entry name" value="ZF_SIAH"/>
    <property type="match status" value="1"/>
</dbReference>
<evidence type="ECO:0000256" key="8">
    <source>
        <dbReference type="ARBA" id="ARBA00022786"/>
    </source>
</evidence>
<comment type="catalytic activity">
    <reaction evidence="1">
        <text>S-ubiquitinyl-[E2 ubiquitin-conjugating enzyme]-L-cysteine + [acceptor protein]-L-lysine = [E2 ubiquitin-conjugating enzyme]-L-cysteine + N(6)-ubiquitinyl-[acceptor protein]-L-lysine.</text>
        <dbReference type="EC" id="2.3.2.27"/>
    </reaction>
</comment>
<dbReference type="Gene3D" id="3.30.40.10">
    <property type="entry name" value="Zinc/RING finger domain, C3HC4 (zinc finger)"/>
    <property type="match status" value="2"/>
</dbReference>
<dbReference type="AlphaFoldDB" id="A0AAW1KLC5"/>
<comment type="pathway">
    <text evidence="2">Protein modification; protein ubiquitination.</text>
</comment>
<dbReference type="EC" id="2.3.2.27" evidence="4"/>
<dbReference type="GO" id="GO:0008270">
    <property type="term" value="F:zinc ion binding"/>
    <property type="evidence" value="ECO:0007669"/>
    <property type="project" value="UniProtKB-KW"/>
</dbReference>
<keyword evidence="9" id="KW-0862">Zinc</keyword>
<dbReference type="InterPro" id="IPR001841">
    <property type="entry name" value="Znf_RING"/>
</dbReference>
<evidence type="ECO:0000256" key="3">
    <source>
        <dbReference type="ARBA" id="ARBA00009119"/>
    </source>
</evidence>
<keyword evidence="8" id="KW-0833">Ubl conjugation pathway</keyword>
<feature type="domain" description="SIAH-type" evidence="12">
    <location>
        <begin position="218"/>
        <end position="279"/>
    </location>
</feature>
<evidence type="ECO:0000313" key="13">
    <source>
        <dbReference type="EMBL" id="KAK9720376.1"/>
    </source>
</evidence>